<feature type="domain" description="RRM" evidence="6">
    <location>
        <begin position="108"/>
        <end position="180"/>
    </location>
</feature>
<dbReference type="CDD" id="cd12931">
    <property type="entry name" value="eNOPS_SF"/>
    <property type="match status" value="1"/>
</dbReference>
<dbReference type="PANTHER" id="PTHR23189">
    <property type="entry name" value="RNA RECOGNITION MOTIF-CONTAINING"/>
    <property type="match status" value="1"/>
</dbReference>
<evidence type="ECO:0000256" key="1">
    <source>
        <dbReference type="ARBA" id="ARBA00022737"/>
    </source>
</evidence>
<feature type="coiled-coil region" evidence="4">
    <location>
        <begin position="309"/>
        <end position="363"/>
    </location>
</feature>
<keyword evidence="1" id="KW-0677">Repeat</keyword>
<dbReference type="InterPro" id="IPR012975">
    <property type="entry name" value="NOPS"/>
</dbReference>
<protein>
    <recommendedName>
        <fullName evidence="6">RRM domain-containing protein</fullName>
    </recommendedName>
</protein>
<feature type="compositionally biased region" description="Gly residues" evidence="5">
    <location>
        <begin position="56"/>
        <end position="73"/>
    </location>
</feature>
<feature type="region of interest" description="Disordered" evidence="5">
    <location>
        <begin position="438"/>
        <end position="513"/>
    </location>
</feature>
<evidence type="ECO:0000256" key="4">
    <source>
        <dbReference type="SAM" id="Coils"/>
    </source>
</evidence>
<evidence type="ECO:0000256" key="3">
    <source>
        <dbReference type="PROSITE-ProRule" id="PRU00176"/>
    </source>
</evidence>
<proteinExistence type="predicted"/>
<feature type="region of interest" description="Disordered" evidence="5">
    <location>
        <begin position="1"/>
        <end position="82"/>
    </location>
</feature>
<feature type="compositionally biased region" description="Basic and acidic residues" evidence="5">
    <location>
        <begin position="393"/>
        <end position="424"/>
    </location>
</feature>
<dbReference type="CDD" id="cd12333">
    <property type="entry name" value="RRM2_p54nrb_like"/>
    <property type="match status" value="1"/>
</dbReference>
<feature type="region of interest" description="Disordered" evidence="5">
    <location>
        <begin position="377"/>
        <end position="424"/>
    </location>
</feature>
<sequence>MVGKNEMKSPQVSKGNGEKEDKLKEMKQEENRGQRNRERENGPYPHQGRGHRGGRGGHFGGPGGRGEGGQRGPGGRDRGERGQYNADQAQVSLEDALPPADKKFTGRCRLFVGNMPTDTSEEEFKKMFEEFGESTEVFLNAGRGFGFIRMDFRKNADAAKASLDGTVKKGRTLRVRFATHGAALKVKYLGPHVTNELLAQAFSIFGELERAVVIVDDRGKPTGEGIVEFARKPGAQSALKRISEGVFMLGSSPKPITVEPLEQRDEEDGYPEKFLQKSADLQREREQPPRFAPPGSFEFDFGQKWKEVYSMHEEQQRNLKRQFEEAIAKLEIEQAGAMMEHQTNMLRQDLLRRQEELRRLEELHQIELQKRMERVQRGFDSTIQNSDSSSPFRRPDEDRRMGMDDDRRRSELDARRPQDERRQQDLFAQQERAMREMRGDRGGNTTGHGNAPPMQPPPAPPTGMGLERGGGRPGGKVMANHGGMGSNHGNMGGNHGGMGGGNQGGMGGGNQGGNFGDAPPLLLHSFPPHCITCTIQLEYSLAWLWPCKRQSRFDQPPGYTQGPGGMAPGSGNMGGGMGGNMMGMGRGGGNNMAQQERMMSDRQMPDRQGRGGDRNMREDYFEAKRPRRY</sequence>
<dbReference type="Pfam" id="PF00076">
    <property type="entry name" value="RRM_1"/>
    <property type="match status" value="2"/>
</dbReference>
<reference evidence="7" key="1">
    <citation type="journal article" date="2023" name="Mol. Biol. Evol.">
        <title>Third-Generation Sequencing Reveals the Adaptive Role of the Epigenome in Three Deep-Sea Polychaetes.</title>
        <authorList>
            <person name="Perez M."/>
            <person name="Aroh O."/>
            <person name="Sun Y."/>
            <person name="Lan Y."/>
            <person name="Juniper S.K."/>
            <person name="Young C.R."/>
            <person name="Angers B."/>
            <person name="Qian P.Y."/>
        </authorList>
    </citation>
    <scope>NUCLEOTIDE SEQUENCE</scope>
    <source>
        <strain evidence="7">P08H-3</strain>
    </source>
</reference>
<accession>A0AAD9NE63</accession>
<feature type="compositionally biased region" description="Polar residues" evidence="5">
    <location>
        <begin position="379"/>
        <end position="391"/>
    </location>
</feature>
<keyword evidence="2 3" id="KW-0694">RNA-binding</keyword>
<dbReference type="Proteomes" id="UP001208570">
    <property type="component" value="Unassembled WGS sequence"/>
</dbReference>
<dbReference type="SMART" id="SM00360">
    <property type="entry name" value="RRM"/>
    <property type="match status" value="2"/>
</dbReference>
<evidence type="ECO:0000313" key="7">
    <source>
        <dbReference type="EMBL" id="KAK2163914.1"/>
    </source>
</evidence>
<feature type="compositionally biased region" description="Gly residues" evidence="5">
    <location>
        <begin position="482"/>
        <end position="513"/>
    </location>
</feature>
<evidence type="ECO:0000256" key="2">
    <source>
        <dbReference type="ARBA" id="ARBA00022884"/>
    </source>
</evidence>
<dbReference type="EMBL" id="JAODUP010000072">
    <property type="protein sequence ID" value="KAK2163914.1"/>
    <property type="molecule type" value="Genomic_DNA"/>
</dbReference>
<dbReference type="Gene3D" id="3.30.70.330">
    <property type="match status" value="2"/>
</dbReference>
<comment type="caution">
    <text evidence="7">The sequence shown here is derived from an EMBL/GenBank/DDBJ whole genome shotgun (WGS) entry which is preliminary data.</text>
</comment>
<feature type="domain" description="RRM" evidence="6">
    <location>
        <begin position="182"/>
        <end position="263"/>
    </location>
</feature>
<dbReference type="PROSITE" id="PS50102">
    <property type="entry name" value="RRM"/>
    <property type="match status" value="2"/>
</dbReference>
<dbReference type="SUPFAM" id="SSF54928">
    <property type="entry name" value="RNA-binding domain, RBD"/>
    <property type="match status" value="1"/>
</dbReference>
<feature type="region of interest" description="Disordered" evidence="5">
    <location>
        <begin position="588"/>
        <end position="629"/>
    </location>
</feature>
<dbReference type="InterPro" id="IPR000504">
    <property type="entry name" value="RRM_dom"/>
</dbReference>
<name>A0AAD9NE63_9ANNE</name>
<feature type="compositionally biased region" description="Basic and acidic residues" evidence="5">
    <location>
        <begin position="598"/>
        <end position="629"/>
    </location>
</feature>
<keyword evidence="4" id="KW-0175">Coiled coil</keyword>
<evidence type="ECO:0000256" key="5">
    <source>
        <dbReference type="SAM" id="MobiDB-lite"/>
    </source>
</evidence>
<dbReference type="InterPro" id="IPR012677">
    <property type="entry name" value="Nucleotide-bd_a/b_plait_sf"/>
</dbReference>
<dbReference type="InterPro" id="IPR035979">
    <property type="entry name" value="RBD_domain_sf"/>
</dbReference>
<dbReference type="Pfam" id="PF08075">
    <property type="entry name" value="NOPS"/>
    <property type="match status" value="1"/>
</dbReference>
<organism evidence="7 8">
    <name type="scientific">Paralvinella palmiformis</name>
    <dbReference type="NCBI Taxonomy" id="53620"/>
    <lineage>
        <taxon>Eukaryota</taxon>
        <taxon>Metazoa</taxon>
        <taxon>Spiralia</taxon>
        <taxon>Lophotrochozoa</taxon>
        <taxon>Annelida</taxon>
        <taxon>Polychaeta</taxon>
        <taxon>Sedentaria</taxon>
        <taxon>Canalipalpata</taxon>
        <taxon>Terebellida</taxon>
        <taxon>Terebelliformia</taxon>
        <taxon>Alvinellidae</taxon>
        <taxon>Paralvinella</taxon>
    </lineage>
</organism>
<dbReference type="AlphaFoldDB" id="A0AAD9NE63"/>
<gene>
    <name evidence="7" type="ORF">LSH36_72g04019</name>
</gene>
<evidence type="ECO:0000313" key="8">
    <source>
        <dbReference type="Proteomes" id="UP001208570"/>
    </source>
</evidence>
<keyword evidence="8" id="KW-1185">Reference proteome</keyword>
<dbReference type="GO" id="GO:0003723">
    <property type="term" value="F:RNA binding"/>
    <property type="evidence" value="ECO:0007669"/>
    <property type="project" value="UniProtKB-UniRule"/>
</dbReference>
<evidence type="ECO:0000259" key="6">
    <source>
        <dbReference type="PROSITE" id="PS50102"/>
    </source>
</evidence>
<dbReference type="FunFam" id="3.30.70.330:FF:000043">
    <property type="entry name" value="paraspeckle component 1 isoform X1"/>
    <property type="match status" value="1"/>
</dbReference>
<dbReference type="Gene3D" id="6.10.250.1170">
    <property type="match status" value="1"/>
</dbReference>
<feature type="compositionally biased region" description="Basic and acidic residues" evidence="5">
    <location>
        <begin position="16"/>
        <end position="41"/>
    </location>
</feature>